<dbReference type="EC" id="2.7.8.-" evidence="15"/>
<evidence type="ECO:0000313" key="19">
    <source>
        <dbReference type="EMBL" id="RII39943.1"/>
    </source>
</evidence>
<evidence type="ECO:0000256" key="5">
    <source>
        <dbReference type="ARBA" id="ARBA00022516"/>
    </source>
</evidence>
<dbReference type="InterPro" id="IPR001736">
    <property type="entry name" value="PLipase_D/transphosphatidylase"/>
</dbReference>
<keyword evidence="11" id="KW-0443">Lipid metabolism</keyword>
<accession>A0A399J3F2</accession>
<evidence type="ECO:0000256" key="1">
    <source>
        <dbReference type="ARBA" id="ARBA00003145"/>
    </source>
</evidence>
<dbReference type="Proteomes" id="UP000265848">
    <property type="component" value="Unassembled WGS sequence"/>
</dbReference>
<evidence type="ECO:0000256" key="7">
    <source>
        <dbReference type="ARBA" id="ARBA00022679"/>
    </source>
</evidence>
<evidence type="ECO:0000259" key="18">
    <source>
        <dbReference type="PROSITE" id="PS50035"/>
    </source>
</evidence>
<evidence type="ECO:0000256" key="9">
    <source>
        <dbReference type="ARBA" id="ARBA00022737"/>
    </source>
</evidence>
<dbReference type="AlphaFoldDB" id="A0A399J3F2"/>
<evidence type="ECO:0000256" key="2">
    <source>
        <dbReference type="ARBA" id="ARBA00004613"/>
    </source>
</evidence>
<dbReference type="SMART" id="SM00155">
    <property type="entry name" value="PLDc"/>
    <property type="match status" value="2"/>
</dbReference>
<gene>
    <name evidence="19" type="primary">cls</name>
    <name evidence="19" type="ORF">DL237_04410</name>
</gene>
<comment type="subcellular location">
    <subcellularLocation>
        <location evidence="3">Cell membrane</location>
        <topology evidence="3">Multi-pass membrane protein</topology>
    </subcellularLocation>
    <subcellularLocation>
        <location evidence="2">Secreted</location>
    </subcellularLocation>
</comment>
<dbReference type="EMBL" id="QWJJ01000003">
    <property type="protein sequence ID" value="RII39943.1"/>
    <property type="molecule type" value="Genomic_DNA"/>
</dbReference>
<evidence type="ECO:0000256" key="14">
    <source>
        <dbReference type="ARBA" id="ARBA00023264"/>
    </source>
</evidence>
<keyword evidence="7" id="KW-0808">Transferase</keyword>
<evidence type="ECO:0000256" key="8">
    <source>
        <dbReference type="ARBA" id="ARBA00022692"/>
    </source>
</evidence>
<keyword evidence="13" id="KW-0594">Phospholipid biosynthesis</keyword>
<name>A0A399J3F2_9RHOB</name>
<dbReference type="CDD" id="cd09158">
    <property type="entry name" value="PLDc_EcCLS_like_2"/>
    <property type="match status" value="1"/>
</dbReference>
<keyword evidence="5" id="KW-0444">Lipid biosynthesis</keyword>
<dbReference type="GO" id="GO:0005886">
    <property type="term" value="C:plasma membrane"/>
    <property type="evidence" value="ECO:0007669"/>
    <property type="project" value="UniProtKB-SubCell"/>
</dbReference>
<feature type="transmembrane region" description="Helical" evidence="17">
    <location>
        <begin position="6"/>
        <end position="28"/>
    </location>
</feature>
<evidence type="ECO:0000256" key="10">
    <source>
        <dbReference type="ARBA" id="ARBA00022989"/>
    </source>
</evidence>
<evidence type="ECO:0000256" key="15">
    <source>
        <dbReference type="NCBIfam" id="TIGR04265"/>
    </source>
</evidence>
<keyword evidence="6" id="KW-0964">Secreted</keyword>
<dbReference type="Pfam" id="PF13396">
    <property type="entry name" value="PLDc_N"/>
    <property type="match status" value="1"/>
</dbReference>
<dbReference type="Pfam" id="PF13091">
    <property type="entry name" value="PLDc_2"/>
    <property type="match status" value="2"/>
</dbReference>
<protein>
    <recommendedName>
        <fullName evidence="15">Cardiolipin synthase</fullName>
        <ecNumber evidence="15">2.7.8.-</ecNumber>
    </recommendedName>
</protein>
<keyword evidence="10 17" id="KW-1133">Transmembrane helix</keyword>
<evidence type="ECO:0000256" key="3">
    <source>
        <dbReference type="ARBA" id="ARBA00004651"/>
    </source>
</evidence>
<dbReference type="GO" id="GO:0005576">
    <property type="term" value="C:extracellular region"/>
    <property type="evidence" value="ECO:0007669"/>
    <property type="project" value="UniProtKB-SubCell"/>
</dbReference>
<dbReference type="SUPFAM" id="SSF56024">
    <property type="entry name" value="Phospholipase D/nuclease"/>
    <property type="match status" value="2"/>
</dbReference>
<dbReference type="CDD" id="cd09152">
    <property type="entry name" value="PLDc_EcCLS_like_1"/>
    <property type="match status" value="1"/>
</dbReference>
<dbReference type="RefSeq" id="WP_119397822.1">
    <property type="nucleotide sequence ID" value="NZ_QWJJ01000003.1"/>
</dbReference>
<dbReference type="PANTHER" id="PTHR21248">
    <property type="entry name" value="CARDIOLIPIN SYNTHASE"/>
    <property type="match status" value="1"/>
</dbReference>
<evidence type="ECO:0000256" key="13">
    <source>
        <dbReference type="ARBA" id="ARBA00023209"/>
    </source>
</evidence>
<dbReference type="NCBIfam" id="TIGR04265">
    <property type="entry name" value="bac_cardiolipin"/>
    <property type="match status" value="1"/>
</dbReference>
<keyword evidence="8 17" id="KW-0812">Transmembrane</keyword>
<evidence type="ECO:0000256" key="16">
    <source>
        <dbReference type="SAM" id="MobiDB-lite"/>
    </source>
</evidence>
<dbReference type="GO" id="GO:0008808">
    <property type="term" value="F:cardiolipin synthase activity"/>
    <property type="evidence" value="ECO:0007669"/>
    <property type="project" value="UniProtKB-UniRule"/>
</dbReference>
<keyword evidence="9" id="KW-0677">Repeat</keyword>
<reference evidence="19 20" key="1">
    <citation type="submission" date="2018-08" db="EMBL/GenBank/DDBJ databases">
        <title>Pseudooceanicola sediminis CY03 in the family Rhodobacteracea.</title>
        <authorList>
            <person name="Zhang Y.-J."/>
        </authorList>
    </citation>
    <scope>NUCLEOTIDE SEQUENCE [LARGE SCALE GENOMIC DNA]</scope>
    <source>
        <strain evidence="19 20">CY03</strain>
    </source>
</reference>
<organism evidence="19 20">
    <name type="scientific">Pseudooceanicola sediminis</name>
    <dbReference type="NCBI Taxonomy" id="2211117"/>
    <lineage>
        <taxon>Bacteria</taxon>
        <taxon>Pseudomonadati</taxon>
        <taxon>Pseudomonadota</taxon>
        <taxon>Alphaproteobacteria</taxon>
        <taxon>Rhodobacterales</taxon>
        <taxon>Paracoccaceae</taxon>
        <taxon>Pseudooceanicola</taxon>
    </lineage>
</organism>
<evidence type="ECO:0000256" key="4">
    <source>
        <dbReference type="ARBA" id="ARBA00022475"/>
    </source>
</evidence>
<evidence type="ECO:0000256" key="6">
    <source>
        <dbReference type="ARBA" id="ARBA00022525"/>
    </source>
</evidence>
<dbReference type="GO" id="GO:0032049">
    <property type="term" value="P:cardiolipin biosynthetic process"/>
    <property type="evidence" value="ECO:0007669"/>
    <property type="project" value="UniProtKB-UniRule"/>
</dbReference>
<keyword evidence="4" id="KW-1003">Cell membrane</keyword>
<keyword evidence="12 17" id="KW-0472">Membrane</keyword>
<feature type="transmembrane region" description="Helical" evidence="17">
    <location>
        <begin position="40"/>
        <end position="58"/>
    </location>
</feature>
<dbReference type="OrthoDB" id="9762009at2"/>
<dbReference type="Gene3D" id="3.30.870.10">
    <property type="entry name" value="Endonuclease Chain A"/>
    <property type="match status" value="2"/>
</dbReference>
<dbReference type="PANTHER" id="PTHR21248:SF22">
    <property type="entry name" value="PHOSPHOLIPASE D"/>
    <property type="match status" value="1"/>
</dbReference>
<evidence type="ECO:0000256" key="12">
    <source>
        <dbReference type="ARBA" id="ARBA00023136"/>
    </source>
</evidence>
<dbReference type="PROSITE" id="PS50035">
    <property type="entry name" value="PLD"/>
    <property type="match status" value="2"/>
</dbReference>
<evidence type="ECO:0000256" key="11">
    <source>
        <dbReference type="ARBA" id="ARBA00023098"/>
    </source>
</evidence>
<comment type="function">
    <text evidence="1">Could be a virulence factor.</text>
</comment>
<keyword evidence="14" id="KW-1208">Phospholipid metabolism</keyword>
<proteinExistence type="predicted"/>
<comment type="caution">
    <text evidence="19">The sequence shown here is derived from an EMBL/GenBank/DDBJ whole genome shotgun (WGS) entry which is preliminary data.</text>
</comment>
<dbReference type="InterPro" id="IPR027379">
    <property type="entry name" value="CLS_N"/>
</dbReference>
<feature type="region of interest" description="Disordered" evidence="16">
    <location>
        <begin position="83"/>
        <end position="128"/>
    </location>
</feature>
<sequence length="537" mass="57974">MTDLTLWPATLLVAHVILQAIFIVRALLRPHREPSARMAWVLVIMGVPALGMLGYFLFGETNIGRRRAALYRETAQMLEGVQRHDPDRDVAAEAGPGAAGGGMVSDADAGGKSGGGAERGGAEGDPHAHLFHVGTSISGLHPVDGNTAHLMESSDAAIDAIVADMDAARAHVHLLFYIWLNDGNGTRVAEAAIRAARRGVTVRAMADDIGSRGMIRSRDWARMKEAGVKLARALPVSNPFLHPIRGRIDLRNHRKIVVIDGAVTYCGSQNCADPAFLPKARYGPWVDLVVRFEGPVARQNQLLFIADWMAHVDEDLRELAEADAPLAVAGTAGAAAAPEDATRDPQAMARWEPGGGLTAQVIGTGPTVRPTAMPEMFEVLMHGARRELVVTTPYYVPTEAMQSALCITARRGVATSIVFPTRNDSLIVAAASRSYYSELLEAGVRIYEYPLGLLHSKSLTLDGEVALIGSANLDRRSFELNYENNILISDTALTGALRARQQSYIDASDEVLPRDVAEWSVGRRLWYNAIAMFGPVL</sequence>
<keyword evidence="20" id="KW-1185">Reference proteome</keyword>
<feature type="domain" description="PLD phosphodiesterase" evidence="18">
    <location>
        <begin position="248"/>
        <end position="275"/>
    </location>
</feature>
<evidence type="ECO:0000256" key="17">
    <source>
        <dbReference type="SAM" id="Phobius"/>
    </source>
</evidence>
<dbReference type="InterPro" id="IPR022924">
    <property type="entry name" value="Cardiolipin_synthase"/>
</dbReference>
<dbReference type="InterPro" id="IPR025202">
    <property type="entry name" value="PLD-like_dom"/>
</dbReference>
<evidence type="ECO:0000313" key="20">
    <source>
        <dbReference type="Proteomes" id="UP000265848"/>
    </source>
</evidence>
<feature type="domain" description="PLD phosphodiesterase" evidence="18">
    <location>
        <begin position="450"/>
        <end position="477"/>
    </location>
</feature>